<feature type="domain" description="GAF" evidence="2">
    <location>
        <begin position="3"/>
        <end position="154"/>
    </location>
</feature>
<dbReference type="GO" id="GO:0016791">
    <property type="term" value="F:phosphatase activity"/>
    <property type="evidence" value="ECO:0007669"/>
    <property type="project" value="TreeGrafter"/>
</dbReference>
<evidence type="ECO:0000256" key="1">
    <source>
        <dbReference type="ARBA" id="ARBA00022801"/>
    </source>
</evidence>
<dbReference type="Gene3D" id="3.30.450.40">
    <property type="match status" value="1"/>
</dbReference>
<protein>
    <submittedName>
        <fullName evidence="4">SpoIIE family protein phosphatase</fullName>
    </submittedName>
</protein>
<dbReference type="Pfam" id="PF01590">
    <property type="entry name" value="GAF"/>
    <property type="match status" value="1"/>
</dbReference>
<dbReference type="Gene3D" id="3.60.40.10">
    <property type="entry name" value="PPM-type phosphatase domain"/>
    <property type="match status" value="1"/>
</dbReference>
<organism evidence="4 5">
    <name type="scientific">Metabacillus litoralis</name>
    <dbReference type="NCBI Taxonomy" id="152268"/>
    <lineage>
        <taxon>Bacteria</taxon>
        <taxon>Bacillati</taxon>
        <taxon>Bacillota</taxon>
        <taxon>Bacilli</taxon>
        <taxon>Bacillales</taxon>
        <taxon>Bacillaceae</taxon>
        <taxon>Metabacillus</taxon>
    </lineage>
</organism>
<dbReference type="InterPro" id="IPR003018">
    <property type="entry name" value="GAF"/>
</dbReference>
<sequence>MEKLKKFDKAAYNVLQLISERIPGSSFFVATTRNNRFKILEKLVMQDGCIIPDGVNKPLEESYCNIVANKREPVLISDTSTNFLVKDLAVTDELKIGSYIGVPIMLEDGSVFGTLCALDPKPYVLKQEDIHVLELYASFISTTIELEEVYFRLTDYEQQMKKELNLARNIQRSFISDDMNDERIKIDFLYTPSSHLSGDLCRWEQVNDGIYIAVVLDVMGHGVSSAMIGMAITPILKSISTEKNSPFDVMNELNKSIKDWFKDNDHISPFVTGIYLLIDTNKQEIKYYNAGHPAGFLLNNDATVTLLNEGSLPLGIVSDLPNIETTISYKKSSEILLYSDGVLDQFMEKGNNNKVIPRLMDKYQQSVLNGIAFIPYLKEKINAIDFLEDDVCAVTITLK</sequence>
<dbReference type="SUPFAM" id="SSF55781">
    <property type="entry name" value="GAF domain-like"/>
    <property type="match status" value="1"/>
</dbReference>
<dbReference type="PANTHER" id="PTHR43156">
    <property type="entry name" value="STAGE II SPORULATION PROTEIN E-RELATED"/>
    <property type="match status" value="1"/>
</dbReference>
<dbReference type="SUPFAM" id="SSF81606">
    <property type="entry name" value="PP2C-like"/>
    <property type="match status" value="1"/>
</dbReference>
<evidence type="ECO:0000259" key="3">
    <source>
        <dbReference type="SMART" id="SM00331"/>
    </source>
</evidence>
<reference evidence="4 5" key="1">
    <citation type="journal article" date="2005" name="Int. J. Syst. Evol. Microbiol.">
        <title>Bacillus litoralis sp. nov., isolated from a tidal flat of the Yellow Sea in Korea.</title>
        <authorList>
            <person name="Yoon J.H."/>
            <person name="Oh T.K."/>
        </authorList>
    </citation>
    <scope>NUCLEOTIDE SEQUENCE [LARGE SCALE GENOMIC DNA]</scope>
    <source>
        <strain evidence="4 5">SW-211</strain>
    </source>
</reference>
<evidence type="ECO:0000259" key="2">
    <source>
        <dbReference type="SMART" id="SM00065"/>
    </source>
</evidence>
<dbReference type="SMART" id="SM00331">
    <property type="entry name" value="PP2C_SIG"/>
    <property type="match status" value="1"/>
</dbReference>
<keyword evidence="5" id="KW-1185">Reference proteome</keyword>
<dbReference type="PANTHER" id="PTHR43156:SF14">
    <property type="entry name" value="PHOSPHOSERINE PHOSPHATASE RSBP"/>
    <property type="match status" value="1"/>
</dbReference>
<dbReference type="OrthoDB" id="9763484at2"/>
<dbReference type="Proteomes" id="UP000321363">
    <property type="component" value="Unassembled WGS sequence"/>
</dbReference>
<dbReference type="InterPro" id="IPR001932">
    <property type="entry name" value="PPM-type_phosphatase-like_dom"/>
</dbReference>
<accession>A0A5C6W181</accession>
<dbReference type="Pfam" id="PF07228">
    <property type="entry name" value="SpoIIE"/>
    <property type="match status" value="1"/>
</dbReference>
<dbReference type="InterPro" id="IPR052016">
    <property type="entry name" value="Bact_Sigma-Reg"/>
</dbReference>
<dbReference type="SMART" id="SM00065">
    <property type="entry name" value="GAF"/>
    <property type="match status" value="1"/>
</dbReference>
<dbReference type="EMBL" id="VOQF01000005">
    <property type="protein sequence ID" value="TXC91096.1"/>
    <property type="molecule type" value="Genomic_DNA"/>
</dbReference>
<dbReference type="AlphaFoldDB" id="A0A5C6W181"/>
<dbReference type="RefSeq" id="WP_146947858.1">
    <property type="nucleotide sequence ID" value="NZ_VOQF01000005.1"/>
</dbReference>
<keyword evidence="1" id="KW-0378">Hydrolase</keyword>
<comment type="caution">
    <text evidence="4">The sequence shown here is derived from an EMBL/GenBank/DDBJ whole genome shotgun (WGS) entry which is preliminary data.</text>
</comment>
<evidence type="ECO:0000313" key="5">
    <source>
        <dbReference type="Proteomes" id="UP000321363"/>
    </source>
</evidence>
<gene>
    <name evidence="4" type="ORF">FS935_09340</name>
</gene>
<dbReference type="InterPro" id="IPR036457">
    <property type="entry name" value="PPM-type-like_dom_sf"/>
</dbReference>
<feature type="domain" description="PPM-type phosphatase" evidence="3">
    <location>
        <begin position="181"/>
        <end position="398"/>
    </location>
</feature>
<evidence type="ECO:0000313" key="4">
    <source>
        <dbReference type="EMBL" id="TXC91096.1"/>
    </source>
</evidence>
<dbReference type="InterPro" id="IPR029016">
    <property type="entry name" value="GAF-like_dom_sf"/>
</dbReference>
<proteinExistence type="predicted"/>
<name>A0A5C6W181_9BACI</name>